<evidence type="ECO:0000313" key="13">
    <source>
        <dbReference type="EMBL" id="KAG0017537.1"/>
    </source>
</evidence>
<keyword evidence="5" id="KW-0119">Carbohydrate metabolism</keyword>
<evidence type="ECO:0000256" key="7">
    <source>
        <dbReference type="ARBA" id="ARBA00023326"/>
    </source>
</evidence>
<dbReference type="GO" id="GO:0005576">
    <property type="term" value="C:extracellular region"/>
    <property type="evidence" value="ECO:0007669"/>
    <property type="project" value="TreeGrafter"/>
</dbReference>
<dbReference type="AlphaFoldDB" id="A0A9P6T150"/>
<evidence type="ECO:0000256" key="10">
    <source>
        <dbReference type="SAM" id="MobiDB-lite"/>
    </source>
</evidence>
<dbReference type="PANTHER" id="PTHR45708:SF49">
    <property type="entry name" value="ENDOCHITINASE"/>
    <property type="match status" value="1"/>
</dbReference>
<feature type="region of interest" description="Disordered" evidence="10">
    <location>
        <begin position="306"/>
        <end position="339"/>
    </location>
</feature>
<protein>
    <recommendedName>
        <fullName evidence="2">chitinase</fullName>
        <ecNumber evidence="2">3.2.1.14</ecNumber>
    </recommendedName>
</protein>
<comment type="caution">
    <text evidence="13">The sequence shown here is derived from an EMBL/GenBank/DDBJ whole genome shotgun (WGS) entry which is preliminary data.</text>
</comment>
<dbReference type="Pfam" id="PF00704">
    <property type="entry name" value="Glyco_hydro_18"/>
    <property type="match status" value="1"/>
</dbReference>
<evidence type="ECO:0000256" key="3">
    <source>
        <dbReference type="ARBA" id="ARBA00022801"/>
    </source>
</evidence>
<evidence type="ECO:0000256" key="4">
    <source>
        <dbReference type="ARBA" id="ARBA00023024"/>
    </source>
</evidence>
<keyword evidence="11" id="KW-0732">Signal</keyword>
<feature type="chain" id="PRO_5040191093" description="chitinase" evidence="11">
    <location>
        <begin position="24"/>
        <end position="339"/>
    </location>
</feature>
<evidence type="ECO:0000256" key="6">
    <source>
        <dbReference type="ARBA" id="ARBA00023295"/>
    </source>
</evidence>
<keyword evidence="14" id="KW-1185">Reference proteome</keyword>
<evidence type="ECO:0000256" key="1">
    <source>
        <dbReference type="ARBA" id="ARBA00000822"/>
    </source>
</evidence>
<name>A0A9P6T150_9FUNG</name>
<dbReference type="SUPFAM" id="SSF51445">
    <property type="entry name" value="(Trans)glycosidases"/>
    <property type="match status" value="1"/>
</dbReference>
<keyword evidence="6 8" id="KW-0326">Glycosidase</keyword>
<evidence type="ECO:0000256" key="2">
    <source>
        <dbReference type="ARBA" id="ARBA00012729"/>
    </source>
</evidence>
<dbReference type="PANTHER" id="PTHR45708">
    <property type="entry name" value="ENDOCHITINASE"/>
    <property type="match status" value="1"/>
</dbReference>
<keyword evidence="7" id="KW-0624">Polysaccharide degradation</keyword>
<feature type="domain" description="GH18" evidence="12">
    <location>
        <begin position="30"/>
        <end position="311"/>
    </location>
</feature>
<feature type="signal peptide" evidence="11">
    <location>
        <begin position="1"/>
        <end position="23"/>
    </location>
</feature>
<dbReference type="Proteomes" id="UP000703661">
    <property type="component" value="Unassembled WGS sequence"/>
</dbReference>
<dbReference type="InterPro" id="IPR001579">
    <property type="entry name" value="Glyco_hydro_18_chit_AS"/>
</dbReference>
<organism evidence="13 14">
    <name type="scientific">Entomortierella chlamydospora</name>
    <dbReference type="NCBI Taxonomy" id="101097"/>
    <lineage>
        <taxon>Eukaryota</taxon>
        <taxon>Fungi</taxon>
        <taxon>Fungi incertae sedis</taxon>
        <taxon>Mucoromycota</taxon>
        <taxon>Mortierellomycotina</taxon>
        <taxon>Mortierellomycetes</taxon>
        <taxon>Mortierellales</taxon>
        <taxon>Mortierellaceae</taxon>
        <taxon>Entomortierella</taxon>
    </lineage>
</organism>
<evidence type="ECO:0000256" key="11">
    <source>
        <dbReference type="SAM" id="SignalP"/>
    </source>
</evidence>
<dbReference type="PROSITE" id="PS01095">
    <property type="entry name" value="GH18_1"/>
    <property type="match status" value="1"/>
</dbReference>
<evidence type="ECO:0000259" key="12">
    <source>
        <dbReference type="PROSITE" id="PS51910"/>
    </source>
</evidence>
<dbReference type="GO" id="GO:0006032">
    <property type="term" value="P:chitin catabolic process"/>
    <property type="evidence" value="ECO:0007669"/>
    <property type="project" value="UniProtKB-KW"/>
</dbReference>
<dbReference type="InterPro" id="IPR001223">
    <property type="entry name" value="Glyco_hydro18_cat"/>
</dbReference>
<dbReference type="PROSITE" id="PS51910">
    <property type="entry name" value="GH18_2"/>
    <property type="match status" value="1"/>
</dbReference>
<dbReference type="EMBL" id="JAAAID010000437">
    <property type="protein sequence ID" value="KAG0017537.1"/>
    <property type="molecule type" value="Genomic_DNA"/>
</dbReference>
<dbReference type="EC" id="3.2.1.14" evidence="2"/>
<accession>A0A9P6T150</accession>
<keyword evidence="4" id="KW-0146">Chitin degradation</keyword>
<dbReference type="InterPro" id="IPR050542">
    <property type="entry name" value="Glycosyl_Hydrlase18_Chitinase"/>
</dbReference>
<dbReference type="GO" id="GO:0000272">
    <property type="term" value="P:polysaccharide catabolic process"/>
    <property type="evidence" value="ECO:0007669"/>
    <property type="project" value="UniProtKB-KW"/>
</dbReference>
<evidence type="ECO:0000313" key="14">
    <source>
        <dbReference type="Proteomes" id="UP000703661"/>
    </source>
</evidence>
<dbReference type="Gene3D" id="3.20.20.80">
    <property type="entry name" value="Glycosidases"/>
    <property type="match status" value="1"/>
</dbReference>
<dbReference type="CDD" id="cd02877">
    <property type="entry name" value="GH18_hevamine_XipI_class_III"/>
    <property type="match status" value="1"/>
</dbReference>
<sequence length="339" mass="36873">MIYNCVLLYILMSIAFIRQSVSAFNPHSKSNVVNYWGQGLEESLSEYCSDDTIDIFALAFVFDIMDGMPILNLGGHCSGTIGWSSVLDCSNVGKDIKTCQKRGKAVVISIGGAVGSYSLPDSKSGRDFADKVWDMFLGGSSDTRPFGDTVLDGVDLDLESGQTEGYVAFIQALRKKFKSSHRNYYITGAPQCPYPDQATGDALAHAWFDFVWVQFYNNYCGVQSFGSSNFNFETWNNWAKTVSVNKDVKILLGVPGGPGAAGSGVVDSKKLVTILKSLRSYSHFGGVMMWDAGSARQSGLASAASKLLHGSSSSKSDSKSKLKTQSRRSRASSKRRLTY</sequence>
<feature type="compositionally biased region" description="Basic residues" evidence="10">
    <location>
        <begin position="321"/>
        <end position="339"/>
    </location>
</feature>
<dbReference type="GO" id="GO:0008843">
    <property type="term" value="F:endochitinase activity"/>
    <property type="evidence" value="ECO:0007669"/>
    <property type="project" value="UniProtKB-EC"/>
</dbReference>
<comment type="similarity">
    <text evidence="9">Belongs to the glycosyl hydrolase 18 family.</text>
</comment>
<gene>
    <name evidence="13" type="primary">CHT1_3</name>
    <name evidence="13" type="ORF">BGZ80_008191</name>
</gene>
<keyword evidence="3 8" id="KW-0378">Hydrolase</keyword>
<dbReference type="InterPro" id="IPR045321">
    <property type="entry name" value="Cts1-like"/>
</dbReference>
<reference evidence="13" key="1">
    <citation type="journal article" date="2020" name="Fungal Divers.">
        <title>Resolving the Mortierellaceae phylogeny through synthesis of multi-gene phylogenetics and phylogenomics.</title>
        <authorList>
            <person name="Vandepol N."/>
            <person name="Liber J."/>
            <person name="Desiro A."/>
            <person name="Na H."/>
            <person name="Kennedy M."/>
            <person name="Barry K."/>
            <person name="Grigoriev I.V."/>
            <person name="Miller A.N."/>
            <person name="O'Donnell K."/>
            <person name="Stajich J.E."/>
            <person name="Bonito G."/>
        </authorList>
    </citation>
    <scope>NUCLEOTIDE SEQUENCE</scope>
    <source>
        <strain evidence="13">NRRL 2769</strain>
    </source>
</reference>
<evidence type="ECO:0000256" key="5">
    <source>
        <dbReference type="ARBA" id="ARBA00023277"/>
    </source>
</evidence>
<proteinExistence type="inferred from homology"/>
<evidence type="ECO:0000256" key="9">
    <source>
        <dbReference type="RuleBase" id="RU004453"/>
    </source>
</evidence>
<dbReference type="InterPro" id="IPR017853">
    <property type="entry name" value="GH"/>
</dbReference>
<comment type="catalytic activity">
    <reaction evidence="1">
        <text>Random endo-hydrolysis of N-acetyl-beta-D-glucosaminide (1-&gt;4)-beta-linkages in chitin and chitodextrins.</text>
        <dbReference type="EC" id="3.2.1.14"/>
    </reaction>
</comment>
<evidence type="ECO:0000256" key="8">
    <source>
        <dbReference type="RuleBase" id="RU000489"/>
    </source>
</evidence>
<feature type="compositionally biased region" description="Low complexity" evidence="10">
    <location>
        <begin position="306"/>
        <end position="315"/>
    </location>
</feature>